<name>A0A0F3INB9_9PROT</name>
<dbReference type="AlphaFoldDB" id="A0A0F3INB9"/>
<gene>
    <name evidence="1" type="ORF">VZ95_19080</name>
</gene>
<keyword evidence="2" id="KW-1185">Reference proteome</keyword>
<evidence type="ECO:0000313" key="1">
    <source>
        <dbReference type="EMBL" id="KJV08236.1"/>
    </source>
</evidence>
<dbReference type="RefSeq" id="WP_045777276.1">
    <property type="nucleotide sequence ID" value="NZ_LAJY01000700.1"/>
</dbReference>
<feature type="non-terminal residue" evidence="1">
    <location>
        <position position="1"/>
    </location>
</feature>
<evidence type="ECO:0000313" key="2">
    <source>
        <dbReference type="Proteomes" id="UP000033774"/>
    </source>
</evidence>
<comment type="caution">
    <text evidence="1">The sequence shown here is derived from an EMBL/GenBank/DDBJ whole genome shotgun (WGS) entry which is preliminary data.</text>
</comment>
<dbReference type="Proteomes" id="UP000033774">
    <property type="component" value="Unassembled WGS sequence"/>
</dbReference>
<dbReference type="EMBL" id="LAJY01000700">
    <property type="protein sequence ID" value="KJV08236.1"/>
    <property type="molecule type" value="Genomic_DNA"/>
</dbReference>
<reference evidence="1 2" key="1">
    <citation type="submission" date="2015-03" db="EMBL/GenBank/DDBJ databases">
        <title>Draft genome sequence of Elstera litoralis.</title>
        <authorList>
            <person name="Rahalkar M.C."/>
            <person name="Dhakephalkar P.K."/>
            <person name="Pore S.D."/>
            <person name="Arora P."/>
            <person name="Kapse N.G."/>
            <person name="Pandit P.S."/>
        </authorList>
    </citation>
    <scope>NUCLEOTIDE SEQUENCE [LARGE SCALE GENOMIC DNA]</scope>
    <source>
        <strain evidence="1 2">Dia-1</strain>
    </source>
</reference>
<organism evidence="1 2">
    <name type="scientific">Elstera litoralis</name>
    <dbReference type="NCBI Taxonomy" id="552518"/>
    <lineage>
        <taxon>Bacteria</taxon>
        <taxon>Pseudomonadati</taxon>
        <taxon>Pseudomonadota</taxon>
        <taxon>Alphaproteobacteria</taxon>
        <taxon>Rhodospirillales</taxon>
        <taxon>Rhodospirillaceae</taxon>
        <taxon>Elstera</taxon>
    </lineage>
</organism>
<protein>
    <submittedName>
        <fullName evidence="1">Uncharacterized protein</fullName>
    </submittedName>
</protein>
<proteinExistence type="predicted"/>
<sequence length="159" mass="17710">DIEELAFISDREGMLTLMRFFVAKLRDSFGFKEDSTIFFSVYRLLHALYLCDRLLSVDKYLSDMLMSGSKFGPLYAQLGTEFIQDVRFVVISVVSASENGAGYLLVYNKDPSQFEQPDGDSGKTLIAPPPDTKVAVELTLIWSEFFALSNPSTASSSGF</sequence>
<accession>A0A0F3INB9</accession>